<reference evidence="2 3" key="1">
    <citation type="journal article" date="2014" name="Genome Biol. Evol.">
        <title>The secreted proteins of Achlya hypogyna and Thraustotheca clavata identify the ancestral oomycete secretome and reveal gene acquisitions by horizontal gene transfer.</title>
        <authorList>
            <person name="Misner I."/>
            <person name="Blouin N."/>
            <person name="Leonard G."/>
            <person name="Richards T.A."/>
            <person name="Lane C.E."/>
        </authorList>
    </citation>
    <scope>NUCLEOTIDE SEQUENCE [LARGE SCALE GENOMIC DNA]</scope>
    <source>
        <strain evidence="2 3">ATCC 48635</strain>
    </source>
</reference>
<gene>
    <name evidence="2" type="ORF">ACHHYP_06360</name>
</gene>
<dbReference type="STRING" id="1202772.A0A1V9YUD9"/>
<dbReference type="PANTHER" id="PTHR31827:SF1">
    <property type="entry name" value="EMB|CAB89363.1"/>
    <property type="match status" value="1"/>
</dbReference>
<dbReference type="AlphaFoldDB" id="A0A1V9YUD9"/>
<organism evidence="2 3">
    <name type="scientific">Achlya hypogyna</name>
    <name type="common">Oomycete</name>
    <name type="synonym">Protoachlya hypogyna</name>
    <dbReference type="NCBI Taxonomy" id="1202772"/>
    <lineage>
        <taxon>Eukaryota</taxon>
        <taxon>Sar</taxon>
        <taxon>Stramenopiles</taxon>
        <taxon>Oomycota</taxon>
        <taxon>Saprolegniomycetes</taxon>
        <taxon>Saprolegniales</taxon>
        <taxon>Achlyaceae</taxon>
        <taxon>Achlya</taxon>
    </lineage>
</organism>
<accession>A0A1V9YUD9</accession>
<comment type="caution">
    <text evidence="2">The sequence shown here is derived from an EMBL/GenBank/DDBJ whole genome shotgun (WGS) entry which is preliminary data.</text>
</comment>
<proteinExistence type="predicted"/>
<dbReference type="EMBL" id="JNBR01000860">
    <property type="protein sequence ID" value="OQR89307.1"/>
    <property type="molecule type" value="Genomic_DNA"/>
</dbReference>
<evidence type="ECO:0000313" key="2">
    <source>
        <dbReference type="EMBL" id="OQR89307.1"/>
    </source>
</evidence>
<name>A0A1V9YUD9_ACHHY</name>
<evidence type="ECO:0000313" key="3">
    <source>
        <dbReference type="Proteomes" id="UP000243579"/>
    </source>
</evidence>
<dbReference type="Pfam" id="PF24906">
    <property type="entry name" value="Zf_WRKY19"/>
    <property type="match status" value="1"/>
</dbReference>
<dbReference type="InterPro" id="IPR056866">
    <property type="entry name" value="Znf_WRKY19"/>
</dbReference>
<keyword evidence="3" id="KW-1185">Reference proteome</keyword>
<feature type="domain" description="WRKY19-like zinc finger" evidence="1">
    <location>
        <begin position="108"/>
        <end position="129"/>
    </location>
</feature>
<sequence length="186" mass="20336">MSISAVHCCFNGCINIALDAVSRKCNFHRNRSKCAVGTCWNQVYARGLCVGHGGRKPCEFPLCLGKARSGQFCSRHSVHSPIKHLCDVSGCGRRAHAKAKCLRHGGARMCSVHGCETLARKRGYCWSHGKQLLRPIVDIVLQDFIVDVPAFLDVPAPMCFTECAEALLDASILDKLIQDEPIVSIA</sequence>
<protein>
    <recommendedName>
        <fullName evidence="1">WRKY19-like zinc finger domain-containing protein</fullName>
    </recommendedName>
</protein>
<evidence type="ECO:0000259" key="1">
    <source>
        <dbReference type="Pfam" id="PF24906"/>
    </source>
</evidence>
<dbReference type="OrthoDB" id="69459at2759"/>
<dbReference type="Proteomes" id="UP000243579">
    <property type="component" value="Unassembled WGS sequence"/>
</dbReference>
<dbReference type="PANTHER" id="PTHR31827">
    <property type="entry name" value="EMB|CAB89363.1"/>
    <property type="match status" value="1"/>
</dbReference>